<evidence type="ECO:0000256" key="8">
    <source>
        <dbReference type="HAMAP-Rule" id="MF_01445"/>
    </source>
</evidence>
<dbReference type="GO" id="GO:0005737">
    <property type="term" value="C:cytoplasm"/>
    <property type="evidence" value="ECO:0007669"/>
    <property type="project" value="UniProtKB-SubCell"/>
</dbReference>
<evidence type="ECO:0000256" key="6">
    <source>
        <dbReference type="ARBA" id="ARBA00023315"/>
    </source>
</evidence>
<dbReference type="PANTHER" id="PTHR11735">
    <property type="entry name" value="TRNA N6-ADENOSINE THREONYLCARBAMOYLTRANSFERASE"/>
    <property type="match status" value="1"/>
</dbReference>
<feature type="binding site" evidence="8">
    <location>
        <position position="121"/>
    </location>
    <ligand>
        <name>Fe cation</name>
        <dbReference type="ChEBI" id="CHEBI:24875"/>
    </ligand>
</feature>
<evidence type="ECO:0000256" key="1">
    <source>
        <dbReference type="ARBA" id="ARBA00022490"/>
    </source>
</evidence>
<dbReference type="PROSITE" id="PS01016">
    <property type="entry name" value="GLYCOPROTEASE"/>
    <property type="match status" value="1"/>
</dbReference>
<keyword evidence="2 8" id="KW-0808">Transferase</keyword>
<dbReference type="InterPro" id="IPR022450">
    <property type="entry name" value="TsaD"/>
</dbReference>
<sequence length="345" mass="37498">MTILGIETSCDETAIAVLDIQDMDNIKVRANVVSSQIALHAPYGGVVPMLAAREHTKNIGHVLKTALKQAGISDIAKGVDLIAVTRGPGLGPALMVGISFAKALAWKYDKPLVGTDHMRGHIYSNWLNPEFKPVFPLLNLIVSGGHTELVLMDDYEQFKLIGETMDDAVGEAFDKVARLLDLDYPGGPAISKLAVEGDSNRFPLPSPMLHSKDYNFSYSGLKTAVLYLLRDLKEKSVAIDDQTKKDIAASFQKSAVEVLVQKTIRATREHAAKTILLSGGVSANPLLRQELQQAAGREGIAYSQPPMTYTTDNATMIAFAGYFTKEYGNAPTDWQSVEMDANLAF</sequence>
<evidence type="ECO:0000256" key="3">
    <source>
        <dbReference type="ARBA" id="ARBA00022694"/>
    </source>
</evidence>
<evidence type="ECO:0000256" key="5">
    <source>
        <dbReference type="ARBA" id="ARBA00023004"/>
    </source>
</evidence>
<dbReference type="NCBIfam" id="TIGR00329">
    <property type="entry name" value="gcp_kae1"/>
    <property type="match status" value="1"/>
</dbReference>
<evidence type="ECO:0000259" key="9">
    <source>
        <dbReference type="Pfam" id="PF00814"/>
    </source>
</evidence>
<dbReference type="FunFam" id="3.30.420.40:FF:000040">
    <property type="entry name" value="tRNA N6-adenosine threonylcarbamoyltransferase"/>
    <property type="match status" value="1"/>
</dbReference>
<dbReference type="GO" id="GO:0002949">
    <property type="term" value="P:tRNA threonylcarbamoyladenosine modification"/>
    <property type="evidence" value="ECO:0007669"/>
    <property type="project" value="UniProtKB-UniRule"/>
</dbReference>
<feature type="binding site" evidence="8">
    <location>
        <position position="174"/>
    </location>
    <ligand>
        <name>substrate</name>
    </ligand>
</feature>
<dbReference type="FunFam" id="3.30.420.40:FF:000012">
    <property type="entry name" value="tRNA N6-adenosine threonylcarbamoyltransferase"/>
    <property type="match status" value="1"/>
</dbReference>
<protein>
    <recommendedName>
        <fullName evidence="8">tRNA N6-adenosine threonylcarbamoyltransferase</fullName>
        <ecNumber evidence="8">2.3.1.234</ecNumber>
    </recommendedName>
    <alternativeName>
        <fullName evidence="8">N6-L-threonylcarbamoyladenine synthase</fullName>
        <shortName evidence="8">t(6)A synthase</shortName>
    </alternativeName>
    <alternativeName>
        <fullName evidence="8">t(6)A37 threonylcarbamoyladenosine biosynthesis protein TsaD</fullName>
    </alternativeName>
    <alternativeName>
        <fullName evidence="8">tRNA threonylcarbamoyladenosine biosynthesis protein TsaD</fullName>
    </alternativeName>
</protein>
<comment type="subcellular location">
    <subcellularLocation>
        <location evidence="8">Cytoplasm</location>
    </subcellularLocation>
</comment>
<dbReference type="PANTHER" id="PTHR11735:SF6">
    <property type="entry name" value="TRNA N6-ADENOSINE THREONYLCARBAMOYLTRANSFERASE, MITOCHONDRIAL"/>
    <property type="match status" value="1"/>
</dbReference>
<evidence type="ECO:0000256" key="2">
    <source>
        <dbReference type="ARBA" id="ARBA00022679"/>
    </source>
</evidence>
<dbReference type="InterPro" id="IPR000905">
    <property type="entry name" value="Gcp-like_dom"/>
</dbReference>
<reference evidence="10 11" key="1">
    <citation type="journal article" date="2016" name="Nat. Commun.">
        <title>Thousands of microbial genomes shed light on interconnected biogeochemical processes in an aquifer system.</title>
        <authorList>
            <person name="Anantharaman K."/>
            <person name="Brown C.T."/>
            <person name="Hug L.A."/>
            <person name="Sharon I."/>
            <person name="Castelle C.J."/>
            <person name="Probst A.J."/>
            <person name="Thomas B.C."/>
            <person name="Singh A."/>
            <person name="Wilkins M.J."/>
            <person name="Karaoz U."/>
            <person name="Brodie E.L."/>
            <person name="Williams K.H."/>
            <person name="Hubbard S.S."/>
            <person name="Banfield J.F."/>
        </authorList>
    </citation>
    <scope>NUCLEOTIDE SEQUENCE [LARGE SCALE GENOMIC DNA]</scope>
</reference>
<comment type="cofactor">
    <cofactor evidence="8">
        <name>Fe(2+)</name>
        <dbReference type="ChEBI" id="CHEBI:29033"/>
    </cofactor>
    <text evidence="8">Binds 1 Fe(2+) ion per subunit.</text>
</comment>
<evidence type="ECO:0000256" key="7">
    <source>
        <dbReference type="ARBA" id="ARBA00048117"/>
    </source>
</evidence>
<proteinExistence type="inferred from homology"/>
<feature type="binding site" evidence="8">
    <location>
        <position position="187"/>
    </location>
    <ligand>
        <name>substrate</name>
    </ligand>
</feature>
<keyword evidence="6 8" id="KW-0012">Acyltransferase</keyword>
<dbReference type="HAMAP" id="MF_01445">
    <property type="entry name" value="TsaD"/>
    <property type="match status" value="1"/>
</dbReference>
<feature type="binding site" evidence="8">
    <location>
        <position position="284"/>
    </location>
    <ligand>
        <name>substrate</name>
    </ligand>
</feature>
<keyword evidence="1 8" id="KW-0963">Cytoplasm</keyword>
<dbReference type="InterPro" id="IPR017861">
    <property type="entry name" value="KAE1/TsaD"/>
</dbReference>
<organism evidence="10 11">
    <name type="scientific">Candidatus Yanofskybacteria bacterium RIFCSPLOWO2_02_FULL_47_9b</name>
    <dbReference type="NCBI Taxonomy" id="1802708"/>
    <lineage>
        <taxon>Bacteria</taxon>
        <taxon>Candidatus Yanofskyibacteriota</taxon>
    </lineage>
</organism>
<comment type="similarity">
    <text evidence="8">Belongs to the KAE1 / TsaD family.</text>
</comment>
<dbReference type="CDD" id="cd24133">
    <property type="entry name" value="ASKHA_NBD_TsaD_bac"/>
    <property type="match status" value="1"/>
</dbReference>
<dbReference type="PRINTS" id="PR00789">
    <property type="entry name" value="OSIALOPTASE"/>
</dbReference>
<dbReference type="NCBIfam" id="TIGR03723">
    <property type="entry name" value="T6A_TsaD_YgjD"/>
    <property type="match status" value="1"/>
</dbReference>
<feature type="binding site" evidence="8">
    <location>
        <position position="117"/>
    </location>
    <ligand>
        <name>Fe cation</name>
        <dbReference type="ChEBI" id="CHEBI:24875"/>
    </ligand>
</feature>
<evidence type="ECO:0000313" key="10">
    <source>
        <dbReference type="EMBL" id="OGN32753.1"/>
    </source>
</evidence>
<dbReference type="InterPro" id="IPR017860">
    <property type="entry name" value="Peptidase_M22_CS"/>
</dbReference>
<comment type="caution">
    <text evidence="10">The sequence shown here is derived from an EMBL/GenBank/DDBJ whole genome shotgun (WGS) entry which is preliminary data.</text>
</comment>
<comment type="function">
    <text evidence="8">Required for the formation of a threonylcarbamoyl group on adenosine at position 37 (t(6)A37) in tRNAs that read codons beginning with adenine. Is involved in the transfer of the threonylcarbamoyl moiety of threonylcarbamoyl-AMP (TC-AMP) to the N6 group of A37, together with TsaE and TsaB. TsaD likely plays a direct catalytic role in this reaction.</text>
</comment>
<dbReference type="EC" id="2.3.1.234" evidence="8"/>
<dbReference type="AlphaFoldDB" id="A0A1F8H565"/>
<accession>A0A1F8H565</accession>
<keyword evidence="4 8" id="KW-0479">Metal-binding</keyword>
<keyword evidence="5 8" id="KW-0408">Iron</keyword>
<gene>
    <name evidence="8" type="primary">tsaD</name>
    <name evidence="10" type="ORF">A3I39_02510</name>
</gene>
<dbReference type="InterPro" id="IPR043129">
    <property type="entry name" value="ATPase_NBD"/>
</dbReference>
<dbReference type="SUPFAM" id="SSF53067">
    <property type="entry name" value="Actin-like ATPase domain"/>
    <property type="match status" value="2"/>
</dbReference>
<evidence type="ECO:0000313" key="11">
    <source>
        <dbReference type="Proteomes" id="UP000178155"/>
    </source>
</evidence>
<evidence type="ECO:0000256" key="4">
    <source>
        <dbReference type="ARBA" id="ARBA00022723"/>
    </source>
</evidence>
<dbReference type="Proteomes" id="UP000178155">
    <property type="component" value="Unassembled WGS sequence"/>
</dbReference>
<dbReference type="GO" id="GO:0005506">
    <property type="term" value="F:iron ion binding"/>
    <property type="evidence" value="ECO:0007669"/>
    <property type="project" value="UniProtKB-UniRule"/>
</dbReference>
<comment type="catalytic activity">
    <reaction evidence="7 8">
        <text>L-threonylcarbamoyladenylate + adenosine(37) in tRNA = N(6)-L-threonylcarbamoyladenosine(37) in tRNA + AMP + H(+)</text>
        <dbReference type="Rhea" id="RHEA:37059"/>
        <dbReference type="Rhea" id="RHEA-COMP:10162"/>
        <dbReference type="Rhea" id="RHEA-COMP:10163"/>
        <dbReference type="ChEBI" id="CHEBI:15378"/>
        <dbReference type="ChEBI" id="CHEBI:73682"/>
        <dbReference type="ChEBI" id="CHEBI:74411"/>
        <dbReference type="ChEBI" id="CHEBI:74418"/>
        <dbReference type="ChEBI" id="CHEBI:456215"/>
        <dbReference type="EC" id="2.3.1.234"/>
    </reaction>
</comment>
<comment type="caution">
    <text evidence="8">Lacks conserved residue(s) required for the propagation of feature annotation.</text>
</comment>
<feature type="binding site" evidence="8">
    <location>
        <begin position="141"/>
        <end position="145"/>
    </location>
    <ligand>
        <name>substrate</name>
    </ligand>
</feature>
<dbReference type="Pfam" id="PF00814">
    <property type="entry name" value="TsaD"/>
    <property type="match status" value="1"/>
</dbReference>
<keyword evidence="3 8" id="KW-0819">tRNA processing</keyword>
<feature type="domain" description="Gcp-like" evidence="9">
    <location>
        <begin position="27"/>
        <end position="319"/>
    </location>
</feature>
<dbReference type="Gene3D" id="3.30.420.40">
    <property type="match status" value="2"/>
</dbReference>
<name>A0A1F8H565_9BACT</name>
<dbReference type="GO" id="GO:0061711">
    <property type="term" value="F:tRNA N(6)-L-threonylcarbamoyladenine synthase activity"/>
    <property type="evidence" value="ECO:0007669"/>
    <property type="project" value="UniProtKB-EC"/>
</dbReference>
<feature type="binding site" evidence="8">
    <location>
        <position position="312"/>
    </location>
    <ligand>
        <name>Fe cation</name>
        <dbReference type="ChEBI" id="CHEBI:24875"/>
    </ligand>
</feature>
<dbReference type="EMBL" id="MGKW01000049">
    <property type="protein sequence ID" value="OGN32753.1"/>
    <property type="molecule type" value="Genomic_DNA"/>
</dbReference>